<dbReference type="InterPro" id="IPR010982">
    <property type="entry name" value="Lambda_DNA-bd_dom_sf"/>
</dbReference>
<dbReference type="SUPFAM" id="SSF47413">
    <property type="entry name" value="lambda repressor-like DNA-binding domains"/>
    <property type="match status" value="1"/>
</dbReference>
<sequence length="290" mass="30701">MTQSPTSDAGRGPADRARLAHALRAARRRRGLGGVEAGTHAGMSQSKISKIERGLLLPSADDVGALCRVYEVGAEQRDELLALVRGLREEASARVIMSRGVAGFQRRVERLEAAASLVRGFQPTMVPGLVQTPAYARCVFGSPAGASLSPEEVDAAVAARGDRREAVGDGPTRFRLVLTEGALRWHAGSPAIMADQVQAIADAASLENLDVGLIPWTTPVGLFPRHGFHLYDEDAVIVGTETATATLTGDADIATYVELFRGLEEIASFGAAAHTHLGRIADEYRRLAGG</sequence>
<feature type="domain" description="HTH cro/C1-type" evidence="1">
    <location>
        <begin position="23"/>
        <end position="77"/>
    </location>
</feature>
<dbReference type="Pfam" id="PF19054">
    <property type="entry name" value="DUF5753"/>
    <property type="match status" value="1"/>
</dbReference>
<dbReference type="AlphaFoldDB" id="A0A2P8DGL5"/>
<keyword evidence="3" id="KW-1185">Reference proteome</keyword>
<dbReference type="Pfam" id="PF13560">
    <property type="entry name" value="HTH_31"/>
    <property type="match status" value="1"/>
</dbReference>
<reference evidence="2 3" key="1">
    <citation type="submission" date="2018-03" db="EMBL/GenBank/DDBJ databases">
        <title>Genomic Encyclopedia of Archaeal and Bacterial Type Strains, Phase II (KMG-II): from individual species to whole genera.</title>
        <authorList>
            <person name="Goeker M."/>
        </authorList>
    </citation>
    <scope>NUCLEOTIDE SEQUENCE [LARGE SCALE GENOMIC DNA]</scope>
    <source>
        <strain evidence="2 3">DSM 45312</strain>
    </source>
</reference>
<dbReference type="RefSeq" id="WP_106584279.1">
    <property type="nucleotide sequence ID" value="NZ_PYGA01000012.1"/>
</dbReference>
<dbReference type="PROSITE" id="PS50943">
    <property type="entry name" value="HTH_CROC1"/>
    <property type="match status" value="1"/>
</dbReference>
<dbReference type="OrthoDB" id="4966777at2"/>
<name>A0A2P8DGL5_9ACTN</name>
<dbReference type="InterPro" id="IPR043917">
    <property type="entry name" value="DUF5753"/>
</dbReference>
<dbReference type="Proteomes" id="UP000240542">
    <property type="component" value="Unassembled WGS sequence"/>
</dbReference>
<dbReference type="Gene3D" id="1.10.260.40">
    <property type="entry name" value="lambda repressor-like DNA-binding domains"/>
    <property type="match status" value="1"/>
</dbReference>
<comment type="caution">
    <text evidence="2">The sequence shown here is derived from an EMBL/GenBank/DDBJ whole genome shotgun (WGS) entry which is preliminary data.</text>
</comment>
<dbReference type="SMART" id="SM00530">
    <property type="entry name" value="HTH_XRE"/>
    <property type="match status" value="1"/>
</dbReference>
<evidence type="ECO:0000259" key="1">
    <source>
        <dbReference type="PROSITE" id="PS50943"/>
    </source>
</evidence>
<protein>
    <submittedName>
        <fullName evidence="2">Helix-turn-helix protein</fullName>
    </submittedName>
</protein>
<dbReference type="InterPro" id="IPR001387">
    <property type="entry name" value="Cro/C1-type_HTH"/>
</dbReference>
<accession>A0A2P8DGL5</accession>
<proteinExistence type="predicted"/>
<dbReference type="GO" id="GO:0003677">
    <property type="term" value="F:DNA binding"/>
    <property type="evidence" value="ECO:0007669"/>
    <property type="project" value="InterPro"/>
</dbReference>
<dbReference type="EMBL" id="PYGA01000012">
    <property type="protein sequence ID" value="PSK96329.1"/>
    <property type="molecule type" value="Genomic_DNA"/>
</dbReference>
<evidence type="ECO:0000313" key="3">
    <source>
        <dbReference type="Proteomes" id="UP000240542"/>
    </source>
</evidence>
<organism evidence="2 3">
    <name type="scientific">Murinocardiopsis flavida</name>
    <dbReference type="NCBI Taxonomy" id="645275"/>
    <lineage>
        <taxon>Bacteria</taxon>
        <taxon>Bacillati</taxon>
        <taxon>Actinomycetota</taxon>
        <taxon>Actinomycetes</taxon>
        <taxon>Streptosporangiales</taxon>
        <taxon>Nocardiopsidaceae</taxon>
        <taxon>Murinocardiopsis</taxon>
    </lineage>
</organism>
<dbReference type="CDD" id="cd00093">
    <property type="entry name" value="HTH_XRE"/>
    <property type="match status" value="1"/>
</dbReference>
<gene>
    <name evidence="2" type="ORF">CLV63_112214</name>
</gene>
<evidence type="ECO:0000313" key="2">
    <source>
        <dbReference type="EMBL" id="PSK96329.1"/>
    </source>
</evidence>